<evidence type="ECO:0000256" key="1">
    <source>
        <dbReference type="ARBA" id="ARBA00001936"/>
    </source>
</evidence>
<dbReference type="OrthoDB" id="9798714at2"/>
<protein>
    <submittedName>
        <fullName evidence="13">GumN family protein</fullName>
    </submittedName>
</protein>
<keyword evidence="10" id="KW-0482">Metalloprotease</keyword>
<keyword evidence="4" id="KW-0645">Protease</keyword>
<evidence type="ECO:0000313" key="14">
    <source>
        <dbReference type="Proteomes" id="UP000008718"/>
    </source>
</evidence>
<dbReference type="RefSeq" id="WP_013444127.1">
    <property type="nucleotide sequence ID" value="NC_014734.1"/>
</dbReference>
<dbReference type="AlphaFoldDB" id="E4T214"/>
<evidence type="ECO:0000256" key="9">
    <source>
        <dbReference type="ARBA" id="ARBA00022989"/>
    </source>
</evidence>
<comment type="cofactor">
    <cofactor evidence="1">
        <name>Mn(2+)</name>
        <dbReference type="ChEBI" id="CHEBI:29035"/>
    </cofactor>
</comment>
<keyword evidence="6" id="KW-0479">Metal-binding</keyword>
<evidence type="ECO:0000313" key="13">
    <source>
        <dbReference type="EMBL" id="ADQ78758.1"/>
    </source>
</evidence>
<keyword evidence="12" id="KW-0325">Glycoprotein</keyword>
<dbReference type="HOGENOM" id="CLU_057525_1_1_10"/>
<dbReference type="GO" id="GO:0016020">
    <property type="term" value="C:membrane"/>
    <property type="evidence" value="ECO:0007669"/>
    <property type="project" value="UniProtKB-SubCell"/>
</dbReference>
<evidence type="ECO:0000256" key="10">
    <source>
        <dbReference type="ARBA" id="ARBA00023049"/>
    </source>
</evidence>
<keyword evidence="8" id="KW-0378">Hydrolase</keyword>
<organism evidence="13 14">
    <name type="scientific">Paludibacter propionicigenes (strain DSM 17365 / JCM 13257 / WB4)</name>
    <dbReference type="NCBI Taxonomy" id="694427"/>
    <lineage>
        <taxon>Bacteria</taxon>
        <taxon>Pseudomonadati</taxon>
        <taxon>Bacteroidota</taxon>
        <taxon>Bacteroidia</taxon>
        <taxon>Bacteroidales</taxon>
        <taxon>Paludibacteraceae</taxon>
        <taxon>Paludibacter</taxon>
    </lineage>
</organism>
<gene>
    <name evidence="13" type="ordered locus">Palpr_0602</name>
</gene>
<accession>E4T214</accession>
<comment type="cofactor">
    <cofactor evidence="2">
        <name>Co(2+)</name>
        <dbReference type="ChEBI" id="CHEBI:48828"/>
    </cofactor>
</comment>
<dbReference type="PANTHER" id="PTHR31120">
    <property type="entry name" value="METALLOPROTEASE TIKI"/>
    <property type="match status" value="1"/>
</dbReference>
<sequence>MKKIILTFSISLVGFITVQAQLLWKVTGNGLKHPSYIFGTQDLISIQFLDSVPGLFKAFNECDIVVGETVLNRIDETARIQQAAIMPSHINIKDLLSDEEYKIVDNELKSVLKFGLKEVSIMNPTLILSLYKTEIFKQKTGFKDGTQSDSYFQLVASEKDKKVVGLENVEQQIKSLYGFGTLERQADLLVEAIQDKDKVINEMIQLNKLYKAGKIDELIKHSTAMTQEEYAKVIDNRNIDWLTKLPELLKKSSCFVCVGAIHLGGDIGIIKQLEKKGYKVKAVE</sequence>
<dbReference type="Proteomes" id="UP000008718">
    <property type="component" value="Chromosome"/>
</dbReference>
<keyword evidence="5" id="KW-0812">Transmembrane</keyword>
<evidence type="ECO:0000256" key="8">
    <source>
        <dbReference type="ARBA" id="ARBA00022801"/>
    </source>
</evidence>
<keyword evidence="14" id="KW-1185">Reference proteome</keyword>
<evidence type="ECO:0000256" key="4">
    <source>
        <dbReference type="ARBA" id="ARBA00022670"/>
    </source>
</evidence>
<dbReference type="GO" id="GO:0030178">
    <property type="term" value="P:negative regulation of Wnt signaling pathway"/>
    <property type="evidence" value="ECO:0007669"/>
    <property type="project" value="InterPro"/>
</dbReference>
<keyword evidence="11" id="KW-0472">Membrane</keyword>
<dbReference type="InterPro" id="IPR040230">
    <property type="entry name" value="TIKI1/2-like"/>
</dbReference>
<evidence type="ECO:0000256" key="11">
    <source>
        <dbReference type="ARBA" id="ARBA00023136"/>
    </source>
</evidence>
<dbReference type="KEGG" id="ppn:Palpr_0602"/>
<name>E4T214_PALPW</name>
<dbReference type="STRING" id="694427.Palpr_0602"/>
<proteinExistence type="predicted"/>
<dbReference type="PANTHER" id="PTHR31120:SF6">
    <property type="entry name" value="METALLOPROTEASE TIKI HOMOLOG"/>
    <property type="match status" value="1"/>
</dbReference>
<dbReference type="GO" id="GO:0046872">
    <property type="term" value="F:metal ion binding"/>
    <property type="evidence" value="ECO:0007669"/>
    <property type="project" value="UniProtKB-KW"/>
</dbReference>
<reference key="1">
    <citation type="submission" date="2010-11" db="EMBL/GenBank/DDBJ databases">
        <title>The complete genome of Paludibacter propionicigenes DSM 17365.</title>
        <authorList>
            <consortium name="US DOE Joint Genome Institute (JGI-PGF)"/>
            <person name="Lucas S."/>
            <person name="Copeland A."/>
            <person name="Lapidus A."/>
            <person name="Bruce D."/>
            <person name="Goodwin L."/>
            <person name="Pitluck S."/>
            <person name="Kyrpides N."/>
            <person name="Mavromatis K."/>
            <person name="Ivanova N."/>
            <person name="Munk A.C."/>
            <person name="Brettin T."/>
            <person name="Detter J.C."/>
            <person name="Han C."/>
            <person name="Tapia R."/>
            <person name="Land M."/>
            <person name="Hauser L."/>
            <person name="Markowitz V."/>
            <person name="Cheng J.-F."/>
            <person name="Hugenholtz P."/>
            <person name="Woyke T."/>
            <person name="Wu D."/>
            <person name="Gronow S."/>
            <person name="Wellnitz S."/>
            <person name="Brambilla E."/>
            <person name="Klenk H.-P."/>
            <person name="Eisen J.A."/>
        </authorList>
    </citation>
    <scope>NUCLEOTIDE SEQUENCE</scope>
    <source>
        <strain>WB4</strain>
    </source>
</reference>
<reference evidence="13 14" key="2">
    <citation type="journal article" date="2011" name="Stand. Genomic Sci.">
        <title>Complete genome sequence of Paludibacter propionicigenes type strain (WB4).</title>
        <authorList>
            <person name="Gronow S."/>
            <person name="Munk C."/>
            <person name="Lapidus A."/>
            <person name="Nolan M."/>
            <person name="Lucas S."/>
            <person name="Hammon N."/>
            <person name="Deshpande S."/>
            <person name="Cheng J.F."/>
            <person name="Tapia R."/>
            <person name="Han C."/>
            <person name="Goodwin L."/>
            <person name="Pitluck S."/>
            <person name="Liolios K."/>
            <person name="Ivanova N."/>
            <person name="Mavromatis K."/>
            <person name="Mikhailova N."/>
            <person name="Pati A."/>
            <person name="Chen A."/>
            <person name="Palaniappan K."/>
            <person name="Land M."/>
            <person name="Hauser L."/>
            <person name="Chang Y.J."/>
            <person name="Jeffries C.D."/>
            <person name="Brambilla E."/>
            <person name="Rohde M."/>
            <person name="Goker M."/>
            <person name="Detter J.C."/>
            <person name="Woyke T."/>
            <person name="Bristow J."/>
            <person name="Eisen J.A."/>
            <person name="Markowitz V."/>
            <person name="Hugenholtz P."/>
            <person name="Kyrpides N.C."/>
            <person name="Klenk H.P."/>
        </authorList>
    </citation>
    <scope>NUCLEOTIDE SEQUENCE [LARGE SCALE GENOMIC DNA]</scope>
    <source>
        <strain evidence="14">DSM 17365 / JCM 13257 / WB4</strain>
    </source>
</reference>
<evidence type="ECO:0000256" key="5">
    <source>
        <dbReference type="ARBA" id="ARBA00022692"/>
    </source>
</evidence>
<evidence type="ECO:0000256" key="7">
    <source>
        <dbReference type="ARBA" id="ARBA00022729"/>
    </source>
</evidence>
<dbReference type="GO" id="GO:0004222">
    <property type="term" value="F:metalloendopeptidase activity"/>
    <property type="evidence" value="ECO:0007669"/>
    <property type="project" value="TreeGrafter"/>
</dbReference>
<dbReference type="InterPro" id="IPR002816">
    <property type="entry name" value="TraB/PrgY/GumN_fam"/>
</dbReference>
<dbReference type="eggNOG" id="COG3735">
    <property type="taxonomic scope" value="Bacteria"/>
</dbReference>
<comment type="subcellular location">
    <subcellularLocation>
        <location evidence="3">Membrane</location>
        <topology evidence="3">Single-pass type I membrane protein</topology>
    </subcellularLocation>
</comment>
<evidence type="ECO:0000256" key="6">
    <source>
        <dbReference type="ARBA" id="ARBA00022723"/>
    </source>
</evidence>
<dbReference type="GO" id="GO:0006508">
    <property type="term" value="P:proteolysis"/>
    <property type="evidence" value="ECO:0007669"/>
    <property type="project" value="UniProtKB-KW"/>
</dbReference>
<keyword evidence="9" id="KW-1133">Transmembrane helix</keyword>
<evidence type="ECO:0000256" key="2">
    <source>
        <dbReference type="ARBA" id="ARBA00001941"/>
    </source>
</evidence>
<evidence type="ECO:0000256" key="12">
    <source>
        <dbReference type="ARBA" id="ARBA00023180"/>
    </source>
</evidence>
<dbReference type="Pfam" id="PF01963">
    <property type="entry name" value="TraB_PrgY_gumN"/>
    <property type="match status" value="1"/>
</dbReference>
<keyword evidence="7" id="KW-0732">Signal</keyword>
<dbReference type="EMBL" id="CP002345">
    <property type="protein sequence ID" value="ADQ78758.1"/>
    <property type="molecule type" value="Genomic_DNA"/>
</dbReference>
<dbReference type="CDD" id="cd14789">
    <property type="entry name" value="Tiki"/>
    <property type="match status" value="1"/>
</dbReference>
<evidence type="ECO:0000256" key="3">
    <source>
        <dbReference type="ARBA" id="ARBA00004479"/>
    </source>
</evidence>